<comment type="caution">
    <text evidence="2">The sequence shown here is derived from an EMBL/GenBank/DDBJ whole genome shotgun (WGS) entry which is preliminary data.</text>
</comment>
<dbReference type="AlphaFoldDB" id="A0A423H014"/>
<feature type="transmembrane region" description="Helical" evidence="1">
    <location>
        <begin position="47"/>
        <end position="67"/>
    </location>
</feature>
<accession>A0A423H014</accession>
<keyword evidence="1" id="KW-0812">Transmembrane</keyword>
<proteinExistence type="predicted"/>
<evidence type="ECO:0000256" key="1">
    <source>
        <dbReference type="SAM" id="Phobius"/>
    </source>
</evidence>
<organism evidence="2 3">
    <name type="scientific">Pseudomonas brassicacearum</name>
    <dbReference type="NCBI Taxonomy" id="930166"/>
    <lineage>
        <taxon>Bacteria</taxon>
        <taxon>Pseudomonadati</taxon>
        <taxon>Pseudomonadota</taxon>
        <taxon>Gammaproteobacteria</taxon>
        <taxon>Pseudomonadales</taxon>
        <taxon>Pseudomonadaceae</taxon>
        <taxon>Pseudomonas</taxon>
    </lineage>
</organism>
<keyword evidence="1" id="KW-0472">Membrane</keyword>
<reference evidence="2 3" key="1">
    <citation type="submission" date="2016-10" db="EMBL/GenBank/DDBJ databases">
        <title>Comparative genome analysis of multiple Pseudomonas spp. focuses on biocontrol and plant growth promoting traits.</title>
        <authorList>
            <person name="Tao X.-Y."/>
            <person name="Taylor C.G."/>
        </authorList>
    </citation>
    <scope>NUCLEOTIDE SEQUENCE [LARGE SCALE GENOMIC DNA]</scope>
    <source>
        <strain evidence="2 3">37D10</strain>
    </source>
</reference>
<evidence type="ECO:0000313" key="2">
    <source>
        <dbReference type="EMBL" id="RON03969.1"/>
    </source>
</evidence>
<gene>
    <name evidence="2" type="ORF">BK658_03710</name>
</gene>
<protein>
    <submittedName>
        <fullName evidence="2">Uncharacterized protein</fullName>
    </submittedName>
</protein>
<feature type="transmembrane region" description="Helical" evidence="1">
    <location>
        <begin position="12"/>
        <end position="35"/>
    </location>
</feature>
<dbReference type="Proteomes" id="UP000284684">
    <property type="component" value="Unassembled WGS sequence"/>
</dbReference>
<name>A0A423H014_9PSED</name>
<evidence type="ECO:0000313" key="3">
    <source>
        <dbReference type="Proteomes" id="UP000284684"/>
    </source>
</evidence>
<dbReference type="EMBL" id="MOBI01000004">
    <property type="protein sequence ID" value="RON03969.1"/>
    <property type="molecule type" value="Genomic_DNA"/>
</dbReference>
<sequence>MLVSGEMEGYLAVVVDSNLFGALALLCLVLILTGLRRGFRESLLHRALTFVVLMTIVVMELAGSYYANVNPA</sequence>
<keyword evidence="1" id="KW-1133">Transmembrane helix</keyword>